<sequence>MSAREPVFEAPWHVQLFALTVHLNEAGYFAWPDWADRFSATLKRQGVDKDLNGGDDYFSAWLETLEAYLSETGAALPKDVVQMRDAWEQAYLSTPHGEPVALG</sequence>
<accession>M9RQC4</accession>
<dbReference type="STRING" id="391616.OA238_c26150"/>
<reference evidence="2 3" key="1">
    <citation type="journal article" date="2013" name="PLoS ONE">
        <title>Poles Apart: Arctic and Antarctic Octadecabacter strains Share High Genome Plasticity and a New Type of Xanthorhodopsin.</title>
        <authorList>
            <person name="Vollmers J."/>
            <person name="Voget S."/>
            <person name="Dietrich S."/>
            <person name="Gollnow K."/>
            <person name="Smits M."/>
            <person name="Meyer K."/>
            <person name="Brinkhoff T."/>
            <person name="Simon M."/>
            <person name="Daniel R."/>
        </authorList>
    </citation>
    <scope>NUCLEOTIDE SEQUENCE [LARGE SCALE GENOMIC DNA]</scope>
    <source>
        <strain evidence="2 3">238</strain>
    </source>
</reference>
<evidence type="ECO:0000259" key="1">
    <source>
        <dbReference type="Pfam" id="PF21006"/>
    </source>
</evidence>
<keyword evidence="3" id="KW-1185">Reference proteome</keyword>
<organism evidence="2 3">
    <name type="scientific">Octadecabacter arcticus 238</name>
    <dbReference type="NCBI Taxonomy" id="391616"/>
    <lineage>
        <taxon>Bacteria</taxon>
        <taxon>Pseudomonadati</taxon>
        <taxon>Pseudomonadota</taxon>
        <taxon>Alphaproteobacteria</taxon>
        <taxon>Rhodobacterales</taxon>
        <taxon>Roseobacteraceae</taxon>
        <taxon>Octadecabacter</taxon>
    </lineage>
</organism>
<dbReference type="RefSeq" id="WP_015495727.1">
    <property type="nucleotide sequence ID" value="NC_020908.1"/>
</dbReference>
<dbReference type="InterPro" id="IPR049054">
    <property type="entry name" value="CN_hydtase_beta-like_N"/>
</dbReference>
<dbReference type="InterPro" id="IPR042262">
    <property type="entry name" value="CN_hydtase_beta_C"/>
</dbReference>
<dbReference type="EMBL" id="CP003742">
    <property type="protein sequence ID" value="AGI72661.1"/>
    <property type="molecule type" value="Genomic_DNA"/>
</dbReference>
<gene>
    <name evidence="2" type="ORF">OA238_c26150</name>
</gene>
<dbReference type="NCBIfam" id="TIGR03889">
    <property type="entry name" value="nitrile_acc"/>
    <property type="match status" value="1"/>
</dbReference>
<dbReference type="eggNOG" id="ENOG5032YC0">
    <property type="taxonomic scope" value="Bacteria"/>
</dbReference>
<proteinExistence type="predicted"/>
<dbReference type="InterPro" id="IPR008990">
    <property type="entry name" value="Elect_transpt_acc-like_dom_sf"/>
</dbReference>
<dbReference type="SUPFAM" id="SSF50090">
    <property type="entry name" value="Electron transport accessory proteins"/>
    <property type="match status" value="1"/>
</dbReference>
<evidence type="ECO:0000313" key="3">
    <source>
        <dbReference type="Proteomes" id="UP000004688"/>
    </source>
</evidence>
<dbReference type="HOGENOM" id="CLU_148668_1_0_5"/>
<dbReference type="Gene3D" id="1.10.472.20">
    <property type="entry name" value="Nitrile hydratase, beta subunit"/>
    <property type="match status" value="1"/>
</dbReference>
<name>M9RQC4_9RHOB</name>
<dbReference type="AlphaFoldDB" id="M9RQC4"/>
<dbReference type="Proteomes" id="UP000004688">
    <property type="component" value="Chromosome"/>
</dbReference>
<feature type="domain" description="Nitrile hydratase beta subunit-like N-terminal" evidence="1">
    <location>
        <begin position="4"/>
        <end position="86"/>
    </location>
</feature>
<evidence type="ECO:0000313" key="2">
    <source>
        <dbReference type="EMBL" id="AGI72661.1"/>
    </source>
</evidence>
<dbReference type="KEGG" id="oar:OA238_c26150"/>
<dbReference type="InterPro" id="IPR023808">
    <property type="entry name" value="Nitrile_Hydratase_acc_put"/>
</dbReference>
<dbReference type="OrthoDB" id="9811616at2"/>
<dbReference type="Pfam" id="PF21006">
    <property type="entry name" value="NHase_beta_N"/>
    <property type="match status" value="1"/>
</dbReference>
<protein>
    <recommendedName>
        <fullName evidence="1">Nitrile hydratase beta subunit-like N-terminal domain-containing protein</fullName>
    </recommendedName>
</protein>